<dbReference type="RefSeq" id="WP_269562232.1">
    <property type="nucleotide sequence ID" value="NZ_CP114768.1"/>
</dbReference>
<sequence>MSKSYPPASPRLSPEVLPAIHRQGYPALKQHVTAATVNLPDSSGRTVLSLVVNYGDATMLQWVLSKGPALDQPDRNGWTALHFAAQAHAVEMAALLLAAGATVDAPDAYGNTPLWRAAFESRGRGAMLQLLLAHGANPDQANDSGVSPGKLAETIANFNVKQFFTA</sequence>
<evidence type="ECO:0000313" key="4">
    <source>
        <dbReference type="EMBL" id="WBA44204.1"/>
    </source>
</evidence>
<accession>A0ABY7LWD9</accession>
<dbReference type="InterPro" id="IPR036770">
    <property type="entry name" value="Ankyrin_rpt-contain_sf"/>
</dbReference>
<keyword evidence="5" id="KW-1185">Reference proteome</keyword>
<feature type="repeat" description="ANK" evidence="3">
    <location>
        <begin position="109"/>
        <end position="143"/>
    </location>
</feature>
<dbReference type="Proteomes" id="UP001211005">
    <property type="component" value="Plasmid unnamed1"/>
</dbReference>
<dbReference type="PROSITE" id="PS50297">
    <property type="entry name" value="ANK_REP_REGION"/>
    <property type="match status" value="1"/>
</dbReference>
<reference evidence="4 5" key="1">
    <citation type="submission" date="2022-12" db="EMBL/GenBank/DDBJ databases">
        <title>Hymenobacter canadensis sp. nov. isolated from lake water of the Cambridge Bay, Canada.</title>
        <authorList>
            <person name="Kim W.H."/>
            <person name="Lee Y.M."/>
        </authorList>
    </citation>
    <scope>NUCLEOTIDE SEQUENCE [LARGE SCALE GENOMIC DNA]</scope>
    <source>
        <strain evidence="4 5">PAMC 29467</strain>
        <plasmid evidence="4 5">unnamed1</plasmid>
    </source>
</reference>
<evidence type="ECO:0000256" key="3">
    <source>
        <dbReference type="PROSITE-ProRule" id="PRU00023"/>
    </source>
</evidence>
<evidence type="ECO:0000313" key="5">
    <source>
        <dbReference type="Proteomes" id="UP001211005"/>
    </source>
</evidence>
<evidence type="ECO:0000256" key="2">
    <source>
        <dbReference type="ARBA" id="ARBA00023043"/>
    </source>
</evidence>
<dbReference type="SMART" id="SM00248">
    <property type="entry name" value="ANK"/>
    <property type="match status" value="3"/>
</dbReference>
<dbReference type="InterPro" id="IPR002110">
    <property type="entry name" value="Ankyrin_rpt"/>
</dbReference>
<dbReference type="PROSITE" id="PS50088">
    <property type="entry name" value="ANK_REPEAT"/>
    <property type="match status" value="2"/>
</dbReference>
<keyword evidence="4" id="KW-0614">Plasmid</keyword>
<feature type="repeat" description="ANK" evidence="3">
    <location>
        <begin position="76"/>
        <end position="108"/>
    </location>
</feature>
<organism evidence="4 5">
    <name type="scientific">Hymenobacter canadensis</name>
    <dbReference type="NCBI Taxonomy" id="2999067"/>
    <lineage>
        <taxon>Bacteria</taxon>
        <taxon>Pseudomonadati</taxon>
        <taxon>Bacteroidota</taxon>
        <taxon>Cytophagia</taxon>
        <taxon>Cytophagales</taxon>
        <taxon>Hymenobacteraceae</taxon>
        <taxon>Hymenobacter</taxon>
    </lineage>
</organism>
<dbReference type="PANTHER" id="PTHR24171">
    <property type="entry name" value="ANKYRIN REPEAT DOMAIN-CONTAINING PROTEIN 39-RELATED"/>
    <property type="match status" value="1"/>
</dbReference>
<geneLocation type="plasmid" evidence="4 5">
    <name>unnamed1</name>
</geneLocation>
<gene>
    <name evidence="4" type="ORF">O3303_20160</name>
</gene>
<dbReference type="SUPFAM" id="SSF48403">
    <property type="entry name" value="Ankyrin repeat"/>
    <property type="match status" value="1"/>
</dbReference>
<evidence type="ECO:0000256" key="1">
    <source>
        <dbReference type="ARBA" id="ARBA00022737"/>
    </source>
</evidence>
<dbReference type="Pfam" id="PF12796">
    <property type="entry name" value="Ank_2"/>
    <property type="match status" value="1"/>
</dbReference>
<protein>
    <submittedName>
        <fullName evidence="4">Ankyrin repeat domain-containing protein</fullName>
    </submittedName>
</protein>
<keyword evidence="1" id="KW-0677">Repeat</keyword>
<dbReference type="Gene3D" id="1.25.40.20">
    <property type="entry name" value="Ankyrin repeat-containing domain"/>
    <property type="match status" value="1"/>
</dbReference>
<name>A0ABY7LWD9_9BACT</name>
<keyword evidence="2 3" id="KW-0040">ANK repeat</keyword>
<proteinExistence type="predicted"/>
<dbReference type="PRINTS" id="PR01415">
    <property type="entry name" value="ANKYRIN"/>
</dbReference>
<dbReference type="EMBL" id="CP114768">
    <property type="protein sequence ID" value="WBA44204.1"/>
    <property type="molecule type" value="Genomic_DNA"/>
</dbReference>
<dbReference type="PANTHER" id="PTHR24171:SF9">
    <property type="entry name" value="ANKYRIN REPEAT DOMAIN-CONTAINING PROTEIN 39"/>
    <property type="match status" value="1"/>
</dbReference>